<name>A0A0A1TF92_9HYPO</name>
<dbReference type="InterPro" id="IPR000873">
    <property type="entry name" value="AMP-dep_synth/lig_dom"/>
</dbReference>
<dbReference type="HOGENOM" id="CLU_000022_59_2_1"/>
<dbReference type="SUPFAM" id="SSF56801">
    <property type="entry name" value="Acetyl-CoA synthetase-like"/>
    <property type="match status" value="1"/>
</dbReference>
<dbReference type="Pfam" id="PF00501">
    <property type="entry name" value="AMP-binding"/>
    <property type="match status" value="1"/>
</dbReference>
<reference evidence="3 4" key="1">
    <citation type="journal article" date="2015" name="Genome Announc.">
        <title>Draft Genome Sequence and Gene Annotation of the Entomopathogenic Fungus Verticillium hemipterigenum.</title>
        <authorList>
            <person name="Horn F."/>
            <person name="Habel A."/>
            <person name="Scharf D.H."/>
            <person name="Dworschak J."/>
            <person name="Brakhage A.A."/>
            <person name="Guthke R."/>
            <person name="Hertweck C."/>
            <person name="Linde J."/>
        </authorList>
    </citation>
    <scope>NUCLEOTIDE SEQUENCE [LARGE SCALE GENOMIC DNA]</scope>
</reference>
<dbReference type="Gene3D" id="3.40.50.12780">
    <property type="entry name" value="N-terminal domain of ligase-like"/>
    <property type="match status" value="1"/>
</dbReference>
<dbReference type="InterPro" id="IPR020845">
    <property type="entry name" value="AMP-binding_CS"/>
</dbReference>
<dbReference type="PANTHER" id="PTHR24096">
    <property type="entry name" value="LONG-CHAIN-FATTY-ACID--COA LIGASE"/>
    <property type="match status" value="1"/>
</dbReference>
<dbReference type="OrthoDB" id="6509636at2759"/>
<dbReference type="GO" id="GO:0016405">
    <property type="term" value="F:CoA-ligase activity"/>
    <property type="evidence" value="ECO:0007669"/>
    <property type="project" value="TreeGrafter"/>
</dbReference>
<dbReference type="PROSITE" id="PS00455">
    <property type="entry name" value="AMP_BINDING"/>
    <property type="match status" value="1"/>
</dbReference>
<dbReference type="PANTHER" id="PTHR24096:SF194">
    <property type="entry name" value="AMP-DEPENDENT SYNTHETASE_LIGASE DOMAIN-CONTAINING PROTEIN"/>
    <property type="match status" value="1"/>
</dbReference>
<keyword evidence="4" id="KW-1185">Reference proteome</keyword>
<sequence length="554" mass="61069">MSVIQSPWPTVAFPQKNVLSYLFSDAAYINDTPLWNDAADPSRNLSTRQALQLIKQLGSGLQELGLQRGDVVLICTPNHIYVPVAYLGTVGSTFIFSGANPAYTAKEFAHQLDNTGAKVVLAHPVKLDIVLEAAESLRFPRSRIFQFSDTKQADRHGVKDWSALLASPASVSSWIWPELTAHEARTTVATVNYSSGTTGLPKGVRISHANLIANVEQSTIIHFGGVDTSKPDNWVGFLPLYHAFGQLWTILMASRLRAPNYILSAFSFEGFFSAVQRYRPRFLQVVPPIIVMLAKRPDAKNYDISSVEWILCGAAPLKQELQNEVSQRFNLQIKQGWGMTEVTCGGISTPNLVEDRTGSVGKLLPGTEAKLLDEKGNFAEVGEPGELYVRGPQVCLGYWRNEEASRETLSSDGWLKTGDVAVHDPKSDLFWIVDRKKELIKVNGLQVAPAELEALLLENGDVADAAVVGITVHDNETPRAYVTLQASAKGKVTPRDIQDWVAARVSKHKRLTGGVSFVDEVPKLPSGKIVRKLMREWAKRDAEILEKQGEKAKF</sequence>
<dbReference type="Pfam" id="PF13193">
    <property type="entry name" value="AMP-binding_C"/>
    <property type="match status" value="1"/>
</dbReference>
<dbReference type="STRING" id="1531966.A0A0A1TF92"/>
<dbReference type="EMBL" id="CDHN01000002">
    <property type="protein sequence ID" value="CEJ88600.1"/>
    <property type="molecule type" value="Genomic_DNA"/>
</dbReference>
<evidence type="ECO:0000313" key="3">
    <source>
        <dbReference type="EMBL" id="CEJ88600.1"/>
    </source>
</evidence>
<evidence type="ECO:0000259" key="2">
    <source>
        <dbReference type="Pfam" id="PF13193"/>
    </source>
</evidence>
<evidence type="ECO:0000313" key="4">
    <source>
        <dbReference type="Proteomes" id="UP000039046"/>
    </source>
</evidence>
<dbReference type="InterPro" id="IPR025110">
    <property type="entry name" value="AMP-bd_C"/>
</dbReference>
<dbReference type="Gene3D" id="3.30.300.30">
    <property type="match status" value="1"/>
</dbReference>
<protein>
    <recommendedName>
        <fullName evidence="5">4-coumarate-CoA ligase</fullName>
    </recommendedName>
</protein>
<dbReference type="InterPro" id="IPR042099">
    <property type="entry name" value="ANL_N_sf"/>
</dbReference>
<evidence type="ECO:0008006" key="5">
    <source>
        <dbReference type="Google" id="ProtNLM"/>
    </source>
</evidence>
<gene>
    <name evidence="3" type="ORF">VHEMI04763</name>
</gene>
<dbReference type="InterPro" id="IPR045851">
    <property type="entry name" value="AMP-bd_C_sf"/>
</dbReference>
<dbReference type="CDD" id="cd05911">
    <property type="entry name" value="Firefly_Luc_like"/>
    <property type="match status" value="1"/>
</dbReference>
<accession>A0A0A1TF92</accession>
<feature type="domain" description="AMP-dependent synthetase/ligase" evidence="1">
    <location>
        <begin position="40"/>
        <end position="399"/>
    </location>
</feature>
<dbReference type="Proteomes" id="UP000039046">
    <property type="component" value="Unassembled WGS sequence"/>
</dbReference>
<feature type="domain" description="AMP-binding enzyme C-terminal" evidence="2">
    <location>
        <begin position="451"/>
        <end position="528"/>
    </location>
</feature>
<dbReference type="AlphaFoldDB" id="A0A0A1TF92"/>
<organism evidence="3 4">
    <name type="scientific">[Torrubiella] hemipterigena</name>
    <dbReference type="NCBI Taxonomy" id="1531966"/>
    <lineage>
        <taxon>Eukaryota</taxon>
        <taxon>Fungi</taxon>
        <taxon>Dikarya</taxon>
        <taxon>Ascomycota</taxon>
        <taxon>Pezizomycotina</taxon>
        <taxon>Sordariomycetes</taxon>
        <taxon>Hypocreomycetidae</taxon>
        <taxon>Hypocreales</taxon>
        <taxon>Clavicipitaceae</taxon>
        <taxon>Clavicipitaceae incertae sedis</taxon>
        <taxon>'Torrubiella' clade</taxon>
    </lineage>
</organism>
<proteinExistence type="predicted"/>
<evidence type="ECO:0000259" key="1">
    <source>
        <dbReference type="Pfam" id="PF00501"/>
    </source>
</evidence>